<gene>
    <name evidence="2" type="ORF">RDB_LOCUS3478</name>
</gene>
<feature type="coiled-coil region" evidence="1">
    <location>
        <begin position="100"/>
        <end position="134"/>
    </location>
</feature>
<feature type="coiled-coil region" evidence="1">
    <location>
        <begin position="42"/>
        <end position="69"/>
    </location>
</feature>
<evidence type="ECO:0000313" key="2">
    <source>
        <dbReference type="EMBL" id="CAE6413406.1"/>
    </source>
</evidence>
<comment type="caution">
    <text evidence="2">The sequence shown here is derived from an EMBL/GenBank/DDBJ whole genome shotgun (WGS) entry which is preliminary data.</text>
</comment>
<dbReference type="AlphaFoldDB" id="A0A8H3A8Q6"/>
<keyword evidence="1" id="KW-0175">Coiled coil</keyword>
<sequence length="147" mass="17192">MSSRSKKPSCRSQNALFRFVRRAAEYREAMPTFKLADVLAMLDDSKPEMDELELRASQLKAESQKIFQEIEAEYIAKGDIEGLEWHLYHRAQMEELTRLETDMELKRLTMEKELEALKQEIARLEVETAEEKAKTAEYRSMLRGETA</sequence>
<proteinExistence type="predicted"/>
<evidence type="ECO:0000256" key="1">
    <source>
        <dbReference type="SAM" id="Coils"/>
    </source>
</evidence>
<dbReference type="EMBL" id="CAJMXA010000054">
    <property type="protein sequence ID" value="CAE6413406.1"/>
    <property type="molecule type" value="Genomic_DNA"/>
</dbReference>
<accession>A0A8H3A8Q6</accession>
<name>A0A8H3A8Q6_9AGAM</name>
<protein>
    <submittedName>
        <fullName evidence="2">Uncharacterized protein</fullName>
    </submittedName>
</protein>
<organism evidence="2 3">
    <name type="scientific">Rhizoctonia solani</name>
    <dbReference type="NCBI Taxonomy" id="456999"/>
    <lineage>
        <taxon>Eukaryota</taxon>
        <taxon>Fungi</taxon>
        <taxon>Dikarya</taxon>
        <taxon>Basidiomycota</taxon>
        <taxon>Agaricomycotina</taxon>
        <taxon>Agaricomycetes</taxon>
        <taxon>Cantharellales</taxon>
        <taxon>Ceratobasidiaceae</taxon>
        <taxon>Rhizoctonia</taxon>
    </lineage>
</organism>
<dbReference type="Proteomes" id="UP000663853">
    <property type="component" value="Unassembled WGS sequence"/>
</dbReference>
<reference evidence="2" key="1">
    <citation type="submission" date="2021-01" db="EMBL/GenBank/DDBJ databases">
        <authorList>
            <person name="Kaushik A."/>
        </authorList>
    </citation>
    <scope>NUCLEOTIDE SEQUENCE</scope>
    <source>
        <strain evidence="2">AG6-10EEA</strain>
    </source>
</reference>
<evidence type="ECO:0000313" key="3">
    <source>
        <dbReference type="Proteomes" id="UP000663853"/>
    </source>
</evidence>